<evidence type="ECO:0000313" key="8">
    <source>
        <dbReference type="Proteomes" id="UP000694557"/>
    </source>
</evidence>
<dbReference type="Gene3D" id="3.40.50.300">
    <property type="entry name" value="P-loop containing nucleotide triphosphate hydrolases"/>
    <property type="match status" value="2"/>
</dbReference>
<comment type="similarity">
    <text evidence="1 4">Belongs to the AAA ATPase family.</text>
</comment>
<dbReference type="FunFam" id="3.40.50.300:FF:000149">
    <property type="entry name" value="Nuclear valosin-containing protein-like"/>
    <property type="match status" value="1"/>
</dbReference>
<dbReference type="FunFam" id="3.40.50.300:FF:000600">
    <property type="entry name" value="Nuclear valosin-containing protein-like"/>
    <property type="match status" value="1"/>
</dbReference>
<evidence type="ECO:0000256" key="4">
    <source>
        <dbReference type="RuleBase" id="RU003651"/>
    </source>
</evidence>
<name>A0A8C7I6E8_ONCKI</name>
<dbReference type="GO" id="GO:0016887">
    <property type="term" value="F:ATP hydrolysis activity"/>
    <property type="evidence" value="ECO:0007669"/>
    <property type="project" value="InterPro"/>
</dbReference>
<dbReference type="Proteomes" id="UP000694557">
    <property type="component" value="Unassembled WGS sequence"/>
</dbReference>
<feature type="region of interest" description="Disordered" evidence="5">
    <location>
        <begin position="108"/>
        <end position="144"/>
    </location>
</feature>
<reference evidence="7" key="2">
    <citation type="submission" date="2025-09" db="UniProtKB">
        <authorList>
            <consortium name="Ensembl"/>
        </authorList>
    </citation>
    <scope>IDENTIFICATION</scope>
</reference>
<dbReference type="PANTHER" id="PTHR23077:SF171">
    <property type="entry name" value="NUCLEAR VALOSIN-CONTAINING PROTEIN-LIKE"/>
    <property type="match status" value="1"/>
</dbReference>
<dbReference type="SUPFAM" id="SSF52540">
    <property type="entry name" value="P-loop containing nucleoside triphosphate hydrolases"/>
    <property type="match status" value="2"/>
</dbReference>
<evidence type="ECO:0000256" key="1">
    <source>
        <dbReference type="ARBA" id="ARBA00006914"/>
    </source>
</evidence>
<evidence type="ECO:0000259" key="6">
    <source>
        <dbReference type="SMART" id="SM00382"/>
    </source>
</evidence>
<evidence type="ECO:0000256" key="2">
    <source>
        <dbReference type="ARBA" id="ARBA00022741"/>
    </source>
</evidence>
<proteinExistence type="inferred from homology"/>
<dbReference type="GO" id="GO:0005524">
    <property type="term" value="F:ATP binding"/>
    <property type="evidence" value="ECO:0007669"/>
    <property type="project" value="UniProtKB-KW"/>
</dbReference>
<keyword evidence="8" id="KW-1185">Reference proteome</keyword>
<dbReference type="GO" id="GO:0005634">
    <property type="term" value="C:nucleus"/>
    <property type="evidence" value="ECO:0007669"/>
    <property type="project" value="TreeGrafter"/>
</dbReference>
<dbReference type="PROSITE" id="PS00674">
    <property type="entry name" value="AAA"/>
    <property type="match status" value="1"/>
</dbReference>
<feature type="domain" description="AAA+ ATPase" evidence="6">
    <location>
        <begin position="527"/>
        <end position="661"/>
    </location>
</feature>
<dbReference type="GO" id="GO:0042254">
    <property type="term" value="P:ribosome biogenesis"/>
    <property type="evidence" value="ECO:0007669"/>
    <property type="project" value="TreeGrafter"/>
</dbReference>
<organism evidence="7 8">
    <name type="scientific">Oncorhynchus kisutch</name>
    <name type="common">Coho salmon</name>
    <name type="synonym">Salmo kisutch</name>
    <dbReference type="NCBI Taxonomy" id="8019"/>
    <lineage>
        <taxon>Eukaryota</taxon>
        <taxon>Metazoa</taxon>
        <taxon>Chordata</taxon>
        <taxon>Craniata</taxon>
        <taxon>Vertebrata</taxon>
        <taxon>Euteleostomi</taxon>
        <taxon>Actinopterygii</taxon>
        <taxon>Neopterygii</taxon>
        <taxon>Teleostei</taxon>
        <taxon>Protacanthopterygii</taxon>
        <taxon>Salmoniformes</taxon>
        <taxon>Salmonidae</taxon>
        <taxon>Salmoninae</taxon>
        <taxon>Oncorhynchus</taxon>
    </lineage>
</organism>
<protein>
    <submittedName>
        <fullName evidence="7">Nuclear VCP like</fullName>
    </submittedName>
</protein>
<dbReference type="Ensembl" id="ENSOKIT00005072532.1">
    <property type="protein sequence ID" value="ENSOKIP00005068191.1"/>
    <property type="gene ID" value="ENSOKIG00005029013.1"/>
</dbReference>
<sequence>MLQVTGDMNNRRCGVDNRLKQRVEQYLSNQSGQYVDITSMAHDLQRLYRMDYGRRNKTAFRIQVEKVHGVICDESGLNDLENKHLAKRARHSEKDPINLMNNSLMSLYKKGNPESGASPRRDKSASDSPAPEAHSTPQSVGTKVSAGGWFIDKGRGLEHDSILIDLCEEEAASPAGNVCLTFSMLSFIEFLSGSLSLKEVCKLLIHMRHPEVYQKLGVVPPRGFLLHGPPGCGKTLLAQAVAGEMELPMLKVSAPELVSGVSGESEQKLRELFEQAVTSSPCILFIDEIDAITPKREVASKDMERRIVAQLLTCMDDLNSLAVTAQVMVIGATNRPDSLDPALRRAGRFDKEICLGIPDEAARLRILKTLCRKLKLPEDFDYRQLARLTPGYVGADLMALCREAAMSAVNRVLLERQDKNQGLVPMAEERAESEGPQGGERCRLLSLLKSSESLSEEQLAGLCILMSDFQGSLASVQPSAKREGFATVPGVTWEDVGALHDIREELTMAILAPVRSPEQFKALGLSAPAGVLLAGPPGCGKTLLAKAVANESGLNFISVKGPELLNMYVGESERAVRQVFQRGRNSAPCVIFFDEIDALCPRRSGHESGASVRVVNQLLTEMDGLETRRQVFIMAATNRPGGFLASFHSLVDIDIHQSQNLRENIEK</sequence>
<dbReference type="InterPro" id="IPR003960">
    <property type="entry name" value="ATPase_AAA_CS"/>
</dbReference>
<dbReference type="Pfam" id="PF00004">
    <property type="entry name" value="AAA"/>
    <property type="match status" value="2"/>
</dbReference>
<dbReference type="Pfam" id="PF17862">
    <property type="entry name" value="AAA_lid_3"/>
    <property type="match status" value="1"/>
</dbReference>
<dbReference type="GO" id="GO:0003723">
    <property type="term" value="F:RNA binding"/>
    <property type="evidence" value="ECO:0007669"/>
    <property type="project" value="TreeGrafter"/>
</dbReference>
<dbReference type="PANTHER" id="PTHR23077">
    <property type="entry name" value="AAA-FAMILY ATPASE"/>
    <property type="match status" value="1"/>
</dbReference>
<evidence type="ECO:0000256" key="5">
    <source>
        <dbReference type="SAM" id="MobiDB-lite"/>
    </source>
</evidence>
<evidence type="ECO:0000313" key="7">
    <source>
        <dbReference type="Ensembl" id="ENSOKIP00005068191.1"/>
    </source>
</evidence>
<dbReference type="GO" id="GO:1990275">
    <property type="term" value="F:preribosome binding"/>
    <property type="evidence" value="ECO:0007669"/>
    <property type="project" value="TreeGrafter"/>
</dbReference>
<dbReference type="InterPro" id="IPR038100">
    <property type="entry name" value="NLV2_N_sf"/>
</dbReference>
<dbReference type="InterPro" id="IPR003959">
    <property type="entry name" value="ATPase_AAA_core"/>
</dbReference>
<evidence type="ECO:0000256" key="3">
    <source>
        <dbReference type="ARBA" id="ARBA00022840"/>
    </source>
</evidence>
<dbReference type="Gene3D" id="1.10.10.2010">
    <property type="match status" value="1"/>
</dbReference>
<keyword evidence="2 4" id="KW-0547">Nucleotide-binding</keyword>
<gene>
    <name evidence="7" type="primary">NVL</name>
    <name evidence="7" type="synonym">nvl</name>
</gene>
<dbReference type="SMART" id="SM00382">
    <property type="entry name" value="AAA"/>
    <property type="match status" value="2"/>
</dbReference>
<reference evidence="7" key="1">
    <citation type="submission" date="2025-08" db="UniProtKB">
        <authorList>
            <consortium name="Ensembl"/>
        </authorList>
    </citation>
    <scope>IDENTIFICATION</scope>
</reference>
<dbReference type="InterPro" id="IPR041569">
    <property type="entry name" value="AAA_lid_3"/>
</dbReference>
<dbReference type="GeneTree" id="ENSGT00570000079239"/>
<dbReference type="Pfam" id="PF16725">
    <property type="entry name" value="Nucleolin_bd"/>
    <property type="match status" value="1"/>
</dbReference>
<dbReference type="InterPro" id="IPR003593">
    <property type="entry name" value="AAA+_ATPase"/>
</dbReference>
<dbReference type="InterPro" id="IPR050168">
    <property type="entry name" value="AAA_ATPase_domain"/>
</dbReference>
<dbReference type="InterPro" id="IPR027417">
    <property type="entry name" value="P-loop_NTPase"/>
</dbReference>
<dbReference type="CDD" id="cd19518">
    <property type="entry name" value="RecA-like_NVL_r1-like"/>
    <property type="match status" value="1"/>
</dbReference>
<keyword evidence="3 4" id="KW-0067">ATP-binding</keyword>
<feature type="domain" description="AAA+ ATPase" evidence="6">
    <location>
        <begin position="220"/>
        <end position="359"/>
    </location>
</feature>
<dbReference type="InterPro" id="IPR031996">
    <property type="entry name" value="NVL2_nucleolin-bd"/>
</dbReference>
<dbReference type="Gene3D" id="1.10.8.60">
    <property type="match status" value="1"/>
</dbReference>
<dbReference type="AlphaFoldDB" id="A0A8C7I6E8"/>
<accession>A0A8C7I6E8</accession>